<sequence>MSLFGKLFGRKASQHPVTAHEYAERYASLVRSRYPDIKVSVQKDDSAGRTRVSWKDANGVVADQFMGNWYSRYQQQPEALQSLLEEQLEEALKSMSAVAQPTPPDRNTLLPLVKTTAWHQTAVAQLAAAGVADPEKQFLIEPLAGDLVLVYIEDKPDSMSYLSPSGMESLGLDLPALRVLALENLERFLPQLEIQGGGGRYAARLDRNYDACMVLLLDHWRERTPVDGAPVFAIAARDELLICGSGDALSVEALRGMAAKIAAQSAYGLSDQLFTYRNSRLDVFA</sequence>
<evidence type="ECO:0008006" key="3">
    <source>
        <dbReference type="Google" id="ProtNLM"/>
    </source>
</evidence>
<dbReference type="EMBL" id="JBBWWT010000010">
    <property type="protein sequence ID" value="MEL1265924.1"/>
    <property type="molecule type" value="Genomic_DNA"/>
</dbReference>
<gene>
    <name evidence="1" type="ORF">AAD027_16330</name>
</gene>
<comment type="caution">
    <text evidence="1">The sequence shown here is derived from an EMBL/GenBank/DDBJ whole genome shotgun (WGS) entry which is preliminary data.</text>
</comment>
<evidence type="ECO:0000313" key="1">
    <source>
        <dbReference type="EMBL" id="MEL1265924.1"/>
    </source>
</evidence>
<dbReference type="RefSeq" id="WP_341727096.1">
    <property type="nucleotide sequence ID" value="NZ_JBBWWT010000010.1"/>
</dbReference>
<protein>
    <recommendedName>
        <fullName evidence="3">DUF1444 family protein</fullName>
    </recommendedName>
</protein>
<accession>A0ABU9J4Y1</accession>
<name>A0ABU9J4Y1_9GAMM</name>
<evidence type="ECO:0000313" key="2">
    <source>
        <dbReference type="Proteomes" id="UP001459204"/>
    </source>
</evidence>
<proteinExistence type="predicted"/>
<dbReference type="Proteomes" id="UP001459204">
    <property type="component" value="Unassembled WGS sequence"/>
</dbReference>
<organism evidence="1 2">
    <name type="scientific">Pseudoxanthomonas putridarboris</name>
    <dbReference type="NCBI Taxonomy" id="752605"/>
    <lineage>
        <taxon>Bacteria</taxon>
        <taxon>Pseudomonadati</taxon>
        <taxon>Pseudomonadota</taxon>
        <taxon>Gammaproteobacteria</taxon>
        <taxon>Lysobacterales</taxon>
        <taxon>Lysobacteraceae</taxon>
        <taxon>Pseudoxanthomonas</taxon>
    </lineage>
</organism>
<reference evidence="1 2" key="1">
    <citation type="submission" date="2024-04" db="EMBL/GenBank/DDBJ databases">
        <title>Draft genome sequence of Pseudoxanthomonas putridarboris WD12.</title>
        <authorList>
            <person name="Oh J."/>
        </authorList>
    </citation>
    <scope>NUCLEOTIDE SEQUENCE [LARGE SCALE GENOMIC DNA]</scope>
    <source>
        <strain evidence="1 2">WD12</strain>
    </source>
</reference>
<keyword evidence="2" id="KW-1185">Reference proteome</keyword>